<dbReference type="Proteomes" id="UP000216207">
    <property type="component" value="Unassembled WGS sequence"/>
</dbReference>
<evidence type="ECO:0000256" key="1">
    <source>
        <dbReference type="ARBA" id="ARBA00022448"/>
    </source>
</evidence>
<keyword evidence="1" id="KW-0813">Transport</keyword>
<dbReference type="PANTHER" id="PTHR42788:SF19">
    <property type="entry name" value="ALIPHATIC SULFONATES IMPORT ATP-BINDING PROTEIN SSUB 2"/>
    <property type="match status" value="1"/>
</dbReference>
<gene>
    <name evidence="5" type="ORF">CHH72_11430</name>
</gene>
<dbReference type="SMART" id="SM00382">
    <property type="entry name" value="AAA"/>
    <property type="match status" value="1"/>
</dbReference>
<evidence type="ECO:0000313" key="6">
    <source>
        <dbReference type="Proteomes" id="UP000216207"/>
    </source>
</evidence>
<evidence type="ECO:0000256" key="3">
    <source>
        <dbReference type="ARBA" id="ARBA00022840"/>
    </source>
</evidence>
<name>A0A268NZR8_SHOCL</name>
<dbReference type="PROSITE" id="PS50893">
    <property type="entry name" value="ABC_TRANSPORTER_2"/>
    <property type="match status" value="1"/>
</dbReference>
<protein>
    <submittedName>
        <fullName evidence="5">Nitrate/sulfonate/bicarbonate ABC transporter ATP-binding protein</fullName>
    </submittedName>
</protein>
<organism evidence="5 6">
    <name type="scientific">Shouchella clausii</name>
    <name type="common">Alkalihalobacillus clausii</name>
    <dbReference type="NCBI Taxonomy" id="79880"/>
    <lineage>
        <taxon>Bacteria</taxon>
        <taxon>Bacillati</taxon>
        <taxon>Bacillota</taxon>
        <taxon>Bacilli</taxon>
        <taxon>Bacillales</taxon>
        <taxon>Bacillaceae</taxon>
        <taxon>Shouchella</taxon>
    </lineage>
</organism>
<dbReference type="PROSITE" id="PS00211">
    <property type="entry name" value="ABC_TRANSPORTER_1"/>
    <property type="match status" value="1"/>
</dbReference>
<feature type="domain" description="ABC transporter" evidence="4">
    <location>
        <begin position="9"/>
        <end position="240"/>
    </location>
</feature>
<dbReference type="GO" id="GO:0016887">
    <property type="term" value="F:ATP hydrolysis activity"/>
    <property type="evidence" value="ECO:0007669"/>
    <property type="project" value="InterPro"/>
</dbReference>
<dbReference type="InterPro" id="IPR003439">
    <property type="entry name" value="ABC_transporter-like_ATP-bd"/>
</dbReference>
<dbReference type="InterPro" id="IPR003593">
    <property type="entry name" value="AAA+_ATPase"/>
</dbReference>
<sequence length="264" mass="29549">MDRREKELVAFDRVGKMYNNGTVALHSFNLQIRKGEFVTFLGPSGCGKSTALRMAAGLSEPTDGEVTVFGQSPKQTIKETTNVAFVFQEPTLLPWRKVIDNVVLPLELRGVSKKEARREAQRVLEMVGLTKHLYSYPRQLSGGMQMRVSIARALAAKPKLLLMDEPFAALDEITRQKLQVELLEIWKKEAATILFVTHNVFEAVFLSTKIAVLSSSPGRLIEVIDVNLPSPRRLEDRTSEVYNDYVEQASKALEEGSNKQKEGA</sequence>
<dbReference type="CDD" id="cd03293">
    <property type="entry name" value="ABC_NrtD_SsuB_transporters"/>
    <property type="match status" value="1"/>
</dbReference>
<evidence type="ECO:0000256" key="2">
    <source>
        <dbReference type="ARBA" id="ARBA00022741"/>
    </source>
</evidence>
<dbReference type="InterPro" id="IPR050166">
    <property type="entry name" value="ABC_transporter_ATP-bind"/>
</dbReference>
<dbReference type="Gene3D" id="3.40.50.300">
    <property type="entry name" value="P-loop containing nucleotide triphosphate hydrolases"/>
    <property type="match status" value="1"/>
</dbReference>
<dbReference type="InterPro" id="IPR027417">
    <property type="entry name" value="P-loop_NTPase"/>
</dbReference>
<accession>A0A268NZR8</accession>
<keyword evidence="3 5" id="KW-0067">ATP-binding</keyword>
<dbReference type="AlphaFoldDB" id="A0A268NZR8"/>
<evidence type="ECO:0000259" key="4">
    <source>
        <dbReference type="PROSITE" id="PS50893"/>
    </source>
</evidence>
<dbReference type="PANTHER" id="PTHR42788">
    <property type="entry name" value="TAURINE IMPORT ATP-BINDING PROTEIN-RELATED"/>
    <property type="match status" value="1"/>
</dbReference>
<keyword evidence="2" id="KW-0547">Nucleotide-binding</keyword>
<proteinExistence type="predicted"/>
<dbReference type="SUPFAM" id="SSF52540">
    <property type="entry name" value="P-loop containing nucleoside triphosphate hydrolases"/>
    <property type="match status" value="1"/>
</dbReference>
<comment type="caution">
    <text evidence="5">The sequence shown here is derived from an EMBL/GenBank/DDBJ whole genome shotgun (WGS) entry which is preliminary data.</text>
</comment>
<dbReference type="EMBL" id="NPCC01000012">
    <property type="protein sequence ID" value="PAE88977.1"/>
    <property type="molecule type" value="Genomic_DNA"/>
</dbReference>
<reference evidence="5 6" key="1">
    <citation type="submission" date="2017-07" db="EMBL/GenBank/DDBJ databases">
        <title>Isolation and whole genome analysis of endospore-forming bacteria from heroin.</title>
        <authorList>
            <person name="Kalinowski J."/>
            <person name="Ahrens B."/>
            <person name="Al-Dilaimi A."/>
            <person name="Winkler A."/>
            <person name="Wibberg D."/>
            <person name="Schleenbecker U."/>
            <person name="Ruckert C."/>
            <person name="Wolfel R."/>
            <person name="Grass G."/>
        </authorList>
    </citation>
    <scope>NUCLEOTIDE SEQUENCE [LARGE SCALE GENOMIC DNA]</scope>
    <source>
        <strain evidence="5 6">7539</strain>
    </source>
</reference>
<dbReference type="RefSeq" id="WP_095236407.1">
    <property type="nucleotide sequence ID" value="NZ_NPCC01000012.1"/>
</dbReference>
<dbReference type="GO" id="GO:0005524">
    <property type="term" value="F:ATP binding"/>
    <property type="evidence" value="ECO:0007669"/>
    <property type="project" value="UniProtKB-KW"/>
</dbReference>
<dbReference type="InterPro" id="IPR017871">
    <property type="entry name" value="ABC_transporter-like_CS"/>
</dbReference>
<dbReference type="Pfam" id="PF00005">
    <property type="entry name" value="ABC_tran"/>
    <property type="match status" value="1"/>
</dbReference>
<evidence type="ECO:0000313" key="5">
    <source>
        <dbReference type="EMBL" id="PAE88977.1"/>
    </source>
</evidence>